<dbReference type="AlphaFoldDB" id="A0A9K3H0K4"/>
<evidence type="ECO:0000313" key="1">
    <source>
        <dbReference type="EMBL" id="KAF5760359.1"/>
    </source>
</evidence>
<organism evidence="1 2">
    <name type="scientific">Helianthus annuus</name>
    <name type="common">Common sunflower</name>
    <dbReference type="NCBI Taxonomy" id="4232"/>
    <lineage>
        <taxon>Eukaryota</taxon>
        <taxon>Viridiplantae</taxon>
        <taxon>Streptophyta</taxon>
        <taxon>Embryophyta</taxon>
        <taxon>Tracheophyta</taxon>
        <taxon>Spermatophyta</taxon>
        <taxon>Magnoliopsida</taxon>
        <taxon>eudicotyledons</taxon>
        <taxon>Gunneridae</taxon>
        <taxon>Pentapetalae</taxon>
        <taxon>asterids</taxon>
        <taxon>campanulids</taxon>
        <taxon>Asterales</taxon>
        <taxon>Asteraceae</taxon>
        <taxon>Asteroideae</taxon>
        <taxon>Heliantheae alliance</taxon>
        <taxon>Heliantheae</taxon>
        <taxon>Helianthus</taxon>
    </lineage>
</organism>
<dbReference type="Gramene" id="mRNA:HanXRQr2_Chr16g0752571">
    <property type="protein sequence ID" value="CDS:HanXRQr2_Chr16g0752571.1"/>
    <property type="gene ID" value="HanXRQr2_Chr16g0752571"/>
</dbReference>
<accession>A0A9K3H0K4</accession>
<protein>
    <submittedName>
        <fullName evidence="1">Uncharacterized protein</fullName>
    </submittedName>
</protein>
<proteinExistence type="predicted"/>
<reference evidence="1" key="1">
    <citation type="journal article" date="2017" name="Nature">
        <title>The sunflower genome provides insights into oil metabolism, flowering and Asterid evolution.</title>
        <authorList>
            <person name="Badouin H."/>
            <person name="Gouzy J."/>
            <person name="Grassa C.J."/>
            <person name="Murat F."/>
            <person name="Staton S.E."/>
            <person name="Cottret L."/>
            <person name="Lelandais-Briere C."/>
            <person name="Owens G.L."/>
            <person name="Carrere S."/>
            <person name="Mayjonade B."/>
            <person name="Legrand L."/>
            <person name="Gill N."/>
            <person name="Kane N.C."/>
            <person name="Bowers J.E."/>
            <person name="Hubner S."/>
            <person name="Bellec A."/>
            <person name="Berard A."/>
            <person name="Berges H."/>
            <person name="Blanchet N."/>
            <person name="Boniface M.C."/>
            <person name="Brunel D."/>
            <person name="Catrice O."/>
            <person name="Chaidir N."/>
            <person name="Claudel C."/>
            <person name="Donnadieu C."/>
            <person name="Faraut T."/>
            <person name="Fievet G."/>
            <person name="Helmstetter N."/>
            <person name="King M."/>
            <person name="Knapp S.J."/>
            <person name="Lai Z."/>
            <person name="Le Paslier M.C."/>
            <person name="Lippi Y."/>
            <person name="Lorenzon L."/>
            <person name="Mandel J.R."/>
            <person name="Marage G."/>
            <person name="Marchand G."/>
            <person name="Marquand E."/>
            <person name="Bret-Mestries E."/>
            <person name="Morien E."/>
            <person name="Nambeesan S."/>
            <person name="Nguyen T."/>
            <person name="Pegot-Espagnet P."/>
            <person name="Pouilly N."/>
            <person name="Raftis F."/>
            <person name="Sallet E."/>
            <person name="Schiex T."/>
            <person name="Thomas J."/>
            <person name="Vandecasteele C."/>
            <person name="Vares D."/>
            <person name="Vear F."/>
            <person name="Vautrin S."/>
            <person name="Crespi M."/>
            <person name="Mangin B."/>
            <person name="Burke J.M."/>
            <person name="Salse J."/>
            <person name="Munos S."/>
            <person name="Vincourt P."/>
            <person name="Rieseberg L.H."/>
            <person name="Langlade N.B."/>
        </authorList>
    </citation>
    <scope>NUCLEOTIDE SEQUENCE</scope>
    <source>
        <tissue evidence="1">Leaves</tissue>
    </source>
</reference>
<sequence length="54" mass="5546">MAATKKSLGMVPTTDSRFSPFLNSTTIGTALIPYSSATRGSCSTLTSTRSSCPG</sequence>
<evidence type="ECO:0000313" key="2">
    <source>
        <dbReference type="Proteomes" id="UP000215914"/>
    </source>
</evidence>
<dbReference type="Proteomes" id="UP000215914">
    <property type="component" value="Unassembled WGS sequence"/>
</dbReference>
<keyword evidence="2" id="KW-1185">Reference proteome</keyword>
<name>A0A9K3H0K4_HELAN</name>
<dbReference type="EMBL" id="MNCJ02000331">
    <property type="protein sequence ID" value="KAF5760359.1"/>
    <property type="molecule type" value="Genomic_DNA"/>
</dbReference>
<gene>
    <name evidence="1" type="ORF">HanXRQr2_Chr16g0752571</name>
</gene>
<comment type="caution">
    <text evidence="1">The sequence shown here is derived from an EMBL/GenBank/DDBJ whole genome shotgun (WGS) entry which is preliminary data.</text>
</comment>
<reference evidence="1" key="2">
    <citation type="submission" date="2020-06" db="EMBL/GenBank/DDBJ databases">
        <title>Helianthus annuus Genome sequencing and assembly Release 2.</title>
        <authorList>
            <person name="Gouzy J."/>
            <person name="Langlade N."/>
            <person name="Munos S."/>
        </authorList>
    </citation>
    <scope>NUCLEOTIDE SEQUENCE</scope>
    <source>
        <tissue evidence="1">Leaves</tissue>
    </source>
</reference>